<dbReference type="RefSeq" id="XP_018187655.1">
    <property type="nucleotide sequence ID" value="XM_018335163.1"/>
</dbReference>
<evidence type="ECO:0000256" key="10">
    <source>
        <dbReference type="SAM" id="MobiDB-lite"/>
    </source>
</evidence>
<evidence type="ECO:0000256" key="7">
    <source>
        <dbReference type="ARBA" id="ARBA00023034"/>
    </source>
</evidence>
<comment type="function">
    <text evidence="1">Positive regulator of amino acid starvation-induced autophagy.</text>
</comment>
<keyword evidence="9" id="KW-0472">Membrane</keyword>
<feature type="compositionally biased region" description="Low complexity" evidence="10">
    <location>
        <begin position="19"/>
        <end position="54"/>
    </location>
</feature>
<comment type="similarity">
    <text evidence="5">Belongs to the SCOC family.</text>
</comment>
<keyword evidence="12" id="KW-1185">Reference proteome</keyword>
<dbReference type="AlphaFoldDB" id="A0A165GER6"/>
<evidence type="ECO:0000313" key="11">
    <source>
        <dbReference type="EMBL" id="KZF22100.1"/>
    </source>
</evidence>
<evidence type="ECO:0000256" key="6">
    <source>
        <dbReference type="ARBA" id="ARBA00022490"/>
    </source>
</evidence>
<keyword evidence="7" id="KW-0333">Golgi apparatus</keyword>
<dbReference type="STRING" id="1328760.A0A165GER6"/>
<sequence>MSSTAPQGSSADNEPLSSDARPVATAVPTATARSTPSSSASSVSDGAGSSQQRQNQHHHHHGRLGDIVPRDAPYVELTEEEYDENDARTMSPRRNSEDVERLGQEARQALVEQAKALQAGLLAIVEQVEVVKQSHIKLEKGNEFLQSYIGELITSSGAAKNKSGRAK</sequence>
<dbReference type="GO" id="GO:0000139">
    <property type="term" value="C:Golgi membrane"/>
    <property type="evidence" value="ECO:0007669"/>
    <property type="project" value="UniProtKB-SubCell"/>
</dbReference>
<proteinExistence type="inferred from homology"/>
<evidence type="ECO:0000256" key="3">
    <source>
        <dbReference type="ARBA" id="ARBA00004514"/>
    </source>
</evidence>
<evidence type="ECO:0008006" key="13">
    <source>
        <dbReference type="Google" id="ProtNLM"/>
    </source>
</evidence>
<gene>
    <name evidence="11" type="ORF">L228DRAFT_268592</name>
</gene>
<feature type="region of interest" description="Disordered" evidence="10">
    <location>
        <begin position="1"/>
        <end position="101"/>
    </location>
</feature>
<dbReference type="Gene3D" id="1.20.5.170">
    <property type="match status" value="1"/>
</dbReference>
<organism evidence="11 12">
    <name type="scientific">Xylona heveae (strain CBS 132557 / TC161)</name>
    <dbReference type="NCBI Taxonomy" id="1328760"/>
    <lineage>
        <taxon>Eukaryota</taxon>
        <taxon>Fungi</taxon>
        <taxon>Dikarya</taxon>
        <taxon>Ascomycota</taxon>
        <taxon>Pezizomycotina</taxon>
        <taxon>Xylonomycetes</taxon>
        <taxon>Xylonales</taxon>
        <taxon>Xylonaceae</taxon>
        <taxon>Xylona</taxon>
    </lineage>
</organism>
<evidence type="ECO:0000256" key="2">
    <source>
        <dbReference type="ARBA" id="ARBA00004255"/>
    </source>
</evidence>
<accession>A0A165GER6</accession>
<dbReference type="Proteomes" id="UP000076632">
    <property type="component" value="Unassembled WGS sequence"/>
</dbReference>
<reference evidence="11 12" key="1">
    <citation type="journal article" date="2016" name="Fungal Biol.">
        <title>The genome of Xylona heveae provides a window into fungal endophytism.</title>
        <authorList>
            <person name="Gazis R."/>
            <person name="Kuo A."/>
            <person name="Riley R."/>
            <person name="LaButti K."/>
            <person name="Lipzen A."/>
            <person name="Lin J."/>
            <person name="Amirebrahimi M."/>
            <person name="Hesse C.N."/>
            <person name="Spatafora J.W."/>
            <person name="Henrissat B."/>
            <person name="Hainaut M."/>
            <person name="Grigoriev I.V."/>
            <person name="Hibbett D.S."/>
        </authorList>
    </citation>
    <scope>NUCLEOTIDE SEQUENCE [LARGE SCALE GENOMIC DNA]</scope>
    <source>
        <strain evidence="11 12">TC161</strain>
    </source>
</reference>
<protein>
    <recommendedName>
        <fullName evidence="13">BZIP transcription factor</fullName>
    </recommendedName>
</protein>
<dbReference type="GO" id="GO:0005802">
    <property type="term" value="C:trans-Golgi network"/>
    <property type="evidence" value="ECO:0007669"/>
    <property type="project" value="TreeGrafter"/>
</dbReference>
<dbReference type="InParanoid" id="A0A165GER6"/>
<dbReference type="GO" id="GO:0005829">
    <property type="term" value="C:cytosol"/>
    <property type="evidence" value="ECO:0007669"/>
    <property type="project" value="UniProtKB-SubCell"/>
</dbReference>
<dbReference type="PANTHER" id="PTHR21614">
    <property type="entry name" value="SHORT COILED COIL PROTEIN"/>
    <property type="match status" value="1"/>
</dbReference>
<evidence type="ECO:0000256" key="8">
    <source>
        <dbReference type="ARBA" id="ARBA00023054"/>
    </source>
</evidence>
<feature type="compositionally biased region" description="Polar residues" evidence="10">
    <location>
        <begin position="1"/>
        <end position="16"/>
    </location>
</feature>
<dbReference type="OrthoDB" id="2163284at2759"/>
<name>A0A165GER6_XYLHT</name>
<evidence type="ECO:0000256" key="4">
    <source>
        <dbReference type="ARBA" id="ARBA00004601"/>
    </source>
</evidence>
<dbReference type="PANTHER" id="PTHR21614:SF0">
    <property type="entry name" value="GEO08385P1"/>
    <property type="match status" value="1"/>
</dbReference>
<comment type="subcellular location">
    <subcellularLocation>
        <location evidence="3">Cytoplasm</location>
        <location evidence="3">Cytosol</location>
    </subcellularLocation>
    <subcellularLocation>
        <location evidence="2">Golgi apparatus membrane</location>
        <topology evidence="2">Peripheral membrane protein</topology>
        <orientation evidence="2">Cytoplasmic side</orientation>
    </subcellularLocation>
    <subcellularLocation>
        <location evidence="4">Golgi apparatus</location>
        <location evidence="4">trans-Golgi network</location>
    </subcellularLocation>
</comment>
<dbReference type="Pfam" id="PF10224">
    <property type="entry name" value="DUF2205"/>
    <property type="match status" value="1"/>
</dbReference>
<keyword evidence="8" id="KW-0175">Coiled coil</keyword>
<evidence type="ECO:0000256" key="9">
    <source>
        <dbReference type="ARBA" id="ARBA00023136"/>
    </source>
</evidence>
<keyword evidence="6" id="KW-0963">Cytoplasm</keyword>
<dbReference type="EMBL" id="KV407459">
    <property type="protein sequence ID" value="KZF22100.1"/>
    <property type="molecule type" value="Genomic_DNA"/>
</dbReference>
<evidence type="ECO:0000256" key="5">
    <source>
        <dbReference type="ARBA" id="ARBA00010880"/>
    </source>
</evidence>
<evidence type="ECO:0000256" key="1">
    <source>
        <dbReference type="ARBA" id="ARBA00002743"/>
    </source>
</evidence>
<dbReference type="GeneID" id="28900300"/>
<dbReference type="InterPro" id="IPR019357">
    <property type="entry name" value="SCOC"/>
</dbReference>
<evidence type="ECO:0000313" key="12">
    <source>
        <dbReference type="Proteomes" id="UP000076632"/>
    </source>
</evidence>